<sequence length="152" mass="17030">MTKCSHAGEVPEKILDILEKIGHIDSNQELPIPNSMKKAYCGVALDCTAKYLAGDPNTYAKYLEAVDRIWRGRIQDLEKSKASDLVCEQLRNRRLQVEAAATGDKEVIRCLTEMNTRGRAILSLKHYLLEAFGSMKSPVLEEACLKLGKYSK</sequence>
<dbReference type="RefSeq" id="XP_016718780.1">
    <property type="nucleotide sequence ID" value="XM_016863291.1"/>
</dbReference>
<dbReference type="AlphaFoldDB" id="A0A1U8LW27"/>
<dbReference type="PANTHER" id="PTHR46993">
    <property type="entry name" value="MYB TRANSCRIPTION FACTOR"/>
    <property type="match status" value="1"/>
</dbReference>
<dbReference type="STRING" id="3635.A0A1U8LW27"/>
<reference evidence="1" key="1">
    <citation type="journal article" date="2020" name="Nat. Genet.">
        <title>Genomic diversifications of five Gossypium allopolyploid species and their impact on cotton improvement.</title>
        <authorList>
            <person name="Chen Z.J."/>
            <person name="Sreedasyam A."/>
            <person name="Ando A."/>
            <person name="Song Q."/>
            <person name="De Santiago L.M."/>
            <person name="Hulse-Kemp A.M."/>
            <person name="Ding M."/>
            <person name="Ye W."/>
            <person name="Kirkbride R.C."/>
            <person name="Jenkins J."/>
            <person name="Plott C."/>
            <person name="Lovell J."/>
            <person name="Lin Y.M."/>
            <person name="Vaughn R."/>
            <person name="Liu B."/>
            <person name="Simpson S."/>
            <person name="Scheffler B.E."/>
            <person name="Wen L."/>
            <person name="Saski C.A."/>
            <person name="Grover C.E."/>
            <person name="Hu G."/>
            <person name="Conover J.L."/>
            <person name="Carlson J.W."/>
            <person name="Shu S."/>
            <person name="Boston L.B."/>
            <person name="Williams M."/>
            <person name="Peterson D.G."/>
            <person name="McGee K."/>
            <person name="Jones D.C."/>
            <person name="Wendel J.F."/>
            <person name="Stelly D.M."/>
            <person name="Grimwood J."/>
            <person name="Schmutz J."/>
        </authorList>
    </citation>
    <scope>NUCLEOTIDE SEQUENCE [LARGE SCALE GENOMIC DNA]</scope>
    <source>
        <strain evidence="1">cv. TM-1</strain>
    </source>
</reference>
<dbReference type="GeneID" id="107931412"/>
<keyword evidence="1" id="KW-1185">Reference proteome</keyword>
<reference evidence="2" key="2">
    <citation type="submission" date="2025-08" db="UniProtKB">
        <authorList>
            <consortium name="RefSeq"/>
        </authorList>
    </citation>
    <scope>IDENTIFICATION</scope>
</reference>
<evidence type="ECO:0000313" key="2">
    <source>
        <dbReference type="RefSeq" id="XP_016718780.1"/>
    </source>
</evidence>
<organism evidence="1 2">
    <name type="scientific">Gossypium hirsutum</name>
    <name type="common">Upland cotton</name>
    <name type="synonym">Gossypium mexicanum</name>
    <dbReference type="NCBI Taxonomy" id="3635"/>
    <lineage>
        <taxon>Eukaryota</taxon>
        <taxon>Viridiplantae</taxon>
        <taxon>Streptophyta</taxon>
        <taxon>Embryophyta</taxon>
        <taxon>Tracheophyta</taxon>
        <taxon>Spermatophyta</taxon>
        <taxon>Magnoliopsida</taxon>
        <taxon>eudicotyledons</taxon>
        <taxon>Gunneridae</taxon>
        <taxon>Pentapetalae</taxon>
        <taxon>rosids</taxon>
        <taxon>malvids</taxon>
        <taxon>Malvales</taxon>
        <taxon>Malvaceae</taxon>
        <taxon>Malvoideae</taxon>
        <taxon>Gossypium</taxon>
    </lineage>
</organism>
<dbReference type="OrthoDB" id="608866at2759"/>
<dbReference type="Proteomes" id="UP000818029">
    <property type="component" value="Chromosome D09"/>
</dbReference>
<name>A0A1U8LW27_GOSHI</name>
<protein>
    <submittedName>
        <fullName evidence="2">Uncharacterized protein</fullName>
    </submittedName>
</protein>
<evidence type="ECO:0000313" key="1">
    <source>
        <dbReference type="Proteomes" id="UP000818029"/>
    </source>
</evidence>
<gene>
    <name evidence="2" type="primary">LOC107931412</name>
</gene>
<dbReference type="PaxDb" id="3635-A0A1U8LW27"/>
<accession>A0A1U8LW27</accession>
<dbReference type="SMR" id="A0A1U8LW27"/>
<proteinExistence type="predicted"/>
<dbReference type="PANTHER" id="PTHR46993:SF4">
    <property type="entry name" value="MYB-LIKE HTH TRANSCRIPTIONAL REGULATOR FAMILY PROTEIN"/>
    <property type="match status" value="1"/>
</dbReference>
<dbReference type="KEGG" id="ghi:107931412"/>